<name>A0A7C4UHE4_UNCW3</name>
<keyword evidence="1" id="KW-0812">Transmembrane</keyword>
<feature type="transmembrane region" description="Helical" evidence="1">
    <location>
        <begin position="116"/>
        <end position="134"/>
    </location>
</feature>
<dbReference type="EMBL" id="DTHG01000097">
    <property type="protein sequence ID" value="HGW92458.1"/>
    <property type="molecule type" value="Genomic_DNA"/>
</dbReference>
<comment type="caution">
    <text evidence="2">The sequence shown here is derived from an EMBL/GenBank/DDBJ whole genome shotgun (WGS) entry which is preliminary data.</text>
</comment>
<keyword evidence="1" id="KW-0472">Membrane</keyword>
<sequence length="253" mass="29897">MILFFLSITKLNISKDVITAGEKIYANFTLNDSLNLRISFNDSELIEIMDAKVKKKKNLYEYTYTLTSYLPGEKNVYLLKDTDTIGIINFKVKSLIKGDETDIVDIKNPLNVFNPYWLFLLLIIPAILILFIVLRKPKKKKIKEEVIFIPPEDEALKSLEIARELIDNDIKMFFFSLSEIFRTYIEKKFNFPAIESTTTEINYYAKRLKLKNVEEFIPILREWDIYKFTEIMPERERAIESFNKVKEFINANR</sequence>
<keyword evidence="1" id="KW-1133">Transmembrane helix</keyword>
<reference evidence="2" key="1">
    <citation type="journal article" date="2020" name="mSystems">
        <title>Genome- and Community-Level Interaction Insights into Carbon Utilization and Element Cycling Functions of Hydrothermarchaeota in Hydrothermal Sediment.</title>
        <authorList>
            <person name="Zhou Z."/>
            <person name="Liu Y."/>
            <person name="Xu W."/>
            <person name="Pan J."/>
            <person name="Luo Z.H."/>
            <person name="Li M."/>
        </authorList>
    </citation>
    <scope>NUCLEOTIDE SEQUENCE [LARGE SCALE GENOMIC DNA]</scope>
    <source>
        <strain evidence="2">SpSt-780</strain>
    </source>
</reference>
<dbReference type="AlphaFoldDB" id="A0A7C4UHE4"/>
<evidence type="ECO:0000256" key="1">
    <source>
        <dbReference type="SAM" id="Phobius"/>
    </source>
</evidence>
<accession>A0A7C4UHE4</accession>
<organism evidence="2">
    <name type="scientific">candidate division WOR-3 bacterium</name>
    <dbReference type="NCBI Taxonomy" id="2052148"/>
    <lineage>
        <taxon>Bacteria</taxon>
        <taxon>Bacteria division WOR-3</taxon>
    </lineage>
</organism>
<proteinExistence type="predicted"/>
<gene>
    <name evidence="2" type="ORF">ENV67_07985</name>
</gene>
<evidence type="ECO:0000313" key="2">
    <source>
        <dbReference type="EMBL" id="HGW92458.1"/>
    </source>
</evidence>
<protein>
    <submittedName>
        <fullName evidence="2">Uncharacterized protein</fullName>
    </submittedName>
</protein>